<comment type="subcellular location">
    <subcellularLocation>
        <location evidence="1">Cell membrane</location>
        <topology evidence="1">Multi-pass membrane protein</topology>
    </subcellularLocation>
</comment>
<evidence type="ECO:0000313" key="8">
    <source>
        <dbReference type="Proteomes" id="UP001162881"/>
    </source>
</evidence>
<dbReference type="Gene3D" id="1.20.1250.20">
    <property type="entry name" value="MFS general substrate transporter like domains"/>
    <property type="match status" value="1"/>
</dbReference>
<feature type="transmembrane region" description="Helical" evidence="6">
    <location>
        <begin position="141"/>
        <end position="161"/>
    </location>
</feature>
<feature type="transmembrane region" description="Helical" evidence="6">
    <location>
        <begin position="167"/>
        <end position="193"/>
    </location>
</feature>
<dbReference type="PANTHER" id="PTHR43124">
    <property type="entry name" value="PURINE EFFLUX PUMP PBUE"/>
    <property type="match status" value="1"/>
</dbReference>
<name>A0ABT0BG15_9SPHN</name>
<feature type="transmembrane region" description="Helical" evidence="6">
    <location>
        <begin position="370"/>
        <end position="394"/>
    </location>
</feature>
<evidence type="ECO:0000256" key="6">
    <source>
        <dbReference type="SAM" id="Phobius"/>
    </source>
</evidence>
<sequence length="405" mass="40580">MARALRRRAPDGPFTPAHCTAILFAGVVAILFAGVGPFILGALQAGGRLDAEQLGQAGTVELVAMGLAAAFAAPLERRWGVRPLMAGCGLFTALCNGLITQLSGYGLVGACALVGLPCGVLIWMVTALIVRMERPERWAAFYLTIQTVAQLAVVTAAGVLARSATDVVPGVAILVVLSLAVAAVTPLAPAAFAPLGTPHAHASGTADASAASSVPALAGIAALAAQFCYNAATLGLWVYFSPLLREAGMATGLVVVATSAALAGQVVGGVLATAIAPRLSFVRALAVSLVVMIGVLGIFALAAPSTTLLMGAAILFGFLWMFAAPLLTPLTIAADPTRQAASLGSGASLLGCGAGPFAASLLVSDAHVRASAAMTAGFLALTLLLVALLAVFVLSPRARRTQVGA</sequence>
<evidence type="ECO:0000256" key="4">
    <source>
        <dbReference type="ARBA" id="ARBA00022989"/>
    </source>
</evidence>
<dbReference type="InterPro" id="IPR050189">
    <property type="entry name" value="MFS_Efflux_Transporters"/>
</dbReference>
<feature type="transmembrane region" description="Helical" evidence="6">
    <location>
        <begin position="54"/>
        <end position="73"/>
    </location>
</feature>
<feature type="transmembrane region" description="Helical" evidence="6">
    <location>
        <begin position="252"/>
        <end position="274"/>
    </location>
</feature>
<keyword evidence="8" id="KW-1185">Reference proteome</keyword>
<comment type="caution">
    <text evidence="7">The sequence shown here is derived from an EMBL/GenBank/DDBJ whole genome shotgun (WGS) entry which is preliminary data.</text>
</comment>
<dbReference type="SUPFAM" id="SSF103473">
    <property type="entry name" value="MFS general substrate transporter"/>
    <property type="match status" value="1"/>
</dbReference>
<evidence type="ECO:0000313" key="7">
    <source>
        <dbReference type="EMBL" id="MCJ2183979.1"/>
    </source>
</evidence>
<organism evidence="7 8">
    <name type="scientific">Novosphingobium organovorum</name>
    <dbReference type="NCBI Taxonomy" id="2930092"/>
    <lineage>
        <taxon>Bacteria</taxon>
        <taxon>Pseudomonadati</taxon>
        <taxon>Pseudomonadota</taxon>
        <taxon>Alphaproteobacteria</taxon>
        <taxon>Sphingomonadales</taxon>
        <taxon>Sphingomonadaceae</taxon>
        <taxon>Novosphingobium</taxon>
    </lineage>
</organism>
<keyword evidence="3 6" id="KW-0812">Transmembrane</keyword>
<proteinExistence type="predicted"/>
<keyword evidence="2" id="KW-1003">Cell membrane</keyword>
<dbReference type="RefSeq" id="WP_244022348.1">
    <property type="nucleotide sequence ID" value="NZ_JALHLF010000070.1"/>
</dbReference>
<evidence type="ECO:0000256" key="2">
    <source>
        <dbReference type="ARBA" id="ARBA00022475"/>
    </source>
</evidence>
<evidence type="ECO:0000256" key="5">
    <source>
        <dbReference type="ARBA" id="ARBA00023136"/>
    </source>
</evidence>
<dbReference type="PANTHER" id="PTHR43124:SF10">
    <property type="entry name" value="PURINE EFFLUX PUMP PBUE"/>
    <property type="match status" value="1"/>
</dbReference>
<feature type="transmembrane region" description="Helical" evidence="6">
    <location>
        <begin position="105"/>
        <end position="129"/>
    </location>
</feature>
<evidence type="ECO:0000256" key="3">
    <source>
        <dbReference type="ARBA" id="ARBA00022692"/>
    </source>
</evidence>
<feature type="transmembrane region" description="Helical" evidence="6">
    <location>
        <begin position="80"/>
        <end position="99"/>
    </location>
</feature>
<accession>A0ABT0BG15</accession>
<dbReference type="InterPro" id="IPR036259">
    <property type="entry name" value="MFS_trans_sf"/>
</dbReference>
<feature type="transmembrane region" description="Helical" evidence="6">
    <location>
        <begin position="214"/>
        <end position="240"/>
    </location>
</feature>
<feature type="transmembrane region" description="Helical" evidence="6">
    <location>
        <begin position="308"/>
        <end position="328"/>
    </location>
</feature>
<feature type="transmembrane region" description="Helical" evidence="6">
    <location>
        <begin position="21"/>
        <end position="42"/>
    </location>
</feature>
<reference evidence="7" key="1">
    <citation type="submission" date="2022-03" db="EMBL/GenBank/DDBJ databases">
        <title>Identification of a novel bacterium isolated from mangrove sediments.</title>
        <authorList>
            <person name="Pan X."/>
        </authorList>
    </citation>
    <scope>NUCLEOTIDE SEQUENCE</scope>
    <source>
        <strain evidence="7">B1949</strain>
    </source>
</reference>
<keyword evidence="5 6" id="KW-0472">Membrane</keyword>
<feature type="transmembrane region" description="Helical" evidence="6">
    <location>
        <begin position="340"/>
        <end position="364"/>
    </location>
</feature>
<dbReference type="EMBL" id="JALHLF010000070">
    <property type="protein sequence ID" value="MCJ2183979.1"/>
    <property type="molecule type" value="Genomic_DNA"/>
</dbReference>
<feature type="transmembrane region" description="Helical" evidence="6">
    <location>
        <begin position="281"/>
        <end position="302"/>
    </location>
</feature>
<dbReference type="CDD" id="cd06174">
    <property type="entry name" value="MFS"/>
    <property type="match status" value="1"/>
</dbReference>
<keyword evidence="4 6" id="KW-1133">Transmembrane helix</keyword>
<protein>
    <submittedName>
        <fullName evidence="7">MFS transporter</fullName>
    </submittedName>
</protein>
<gene>
    <name evidence="7" type="ORF">MTR62_14930</name>
</gene>
<evidence type="ECO:0000256" key="1">
    <source>
        <dbReference type="ARBA" id="ARBA00004651"/>
    </source>
</evidence>
<dbReference type="Proteomes" id="UP001162881">
    <property type="component" value="Unassembled WGS sequence"/>
</dbReference>